<proteinExistence type="predicted"/>
<keyword evidence="3" id="KW-1185">Reference proteome</keyword>
<evidence type="ECO:0000313" key="3">
    <source>
        <dbReference type="Proteomes" id="UP001368270"/>
    </source>
</evidence>
<gene>
    <name evidence="2" type="ORF">WG622_11880</name>
</gene>
<accession>A0ABU8QHR8</accession>
<dbReference type="RefSeq" id="WP_339403784.1">
    <property type="nucleotide sequence ID" value="NZ_JBBGAZ010000006.1"/>
</dbReference>
<dbReference type="Proteomes" id="UP001368270">
    <property type="component" value="Unassembled WGS sequence"/>
</dbReference>
<reference evidence="2 3" key="1">
    <citation type="submission" date="2024-03" db="EMBL/GenBank/DDBJ databases">
        <title>Cognatishimia coralii sp. nov., a marine bacterium isolated from coral surrounding seawater.</title>
        <authorList>
            <person name="Liu X."/>
            <person name="Liu S."/>
            <person name="Sun H."/>
            <person name="Zhang Y."/>
        </authorList>
    </citation>
    <scope>NUCLEOTIDE SEQUENCE [LARGE SCALE GENOMIC DNA]</scope>
    <source>
        <strain evidence="2 3">D5M38</strain>
    </source>
</reference>
<feature type="domain" description="DnaJ homologue subfamily C member 28 conserved" evidence="1">
    <location>
        <begin position="6"/>
        <end position="68"/>
    </location>
</feature>
<evidence type="ECO:0000313" key="2">
    <source>
        <dbReference type="EMBL" id="MEJ5218946.1"/>
    </source>
</evidence>
<protein>
    <submittedName>
        <fullName evidence="2">DnaJ family domain-containing protein</fullName>
    </submittedName>
</protein>
<organism evidence="2 3">
    <name type="scientific">Cognatishimia coralii</name>
    <dbReference type="NCBI Taxonomy" id="3083254"/>
    <lineage>
        <taxon>Bacteria</taxon>
        <taxon>Pseudomonadati</taxon>
        <taxon>Pseudomonadota</taxon>
        <taxon>Alphaproteobacteria</taxon>
        <taxon>Rhodobacterales</taxon>
        <taxon>Paracoccaceae</taxon>
        <taxon>Cognatishimia</taxon>
    </lineage>
</organism>
<sequence length="106" mass="11623">MRFKDLAERQILKAKAEGQLTGLKGEGEPLPHAGYGDAAETAGFRIMAEAGAVPREFTLKAERDAQAKYLASLSDPAERKAAMAKLAELDMHLAIEQDARRRFLKP</sequence>
<comment type="caution">
    <text evidence="2">The sequence shown here is derived from an EMBL/GenBank/DDBJ whole genome shotgun (WGS) entry which is preliminary data.</text>
</comment>
<dbReference type="Pfam" id="PF09350">
    <property type="entry name" value="DJC28_CD"/>
    <property type="match status" value="1"/>
</dbReference>
<name>A0ABU8QHR8_9RHOB</name>
<dbReference type="InterPro" id="IPR018961">
    <property type="entry name" value="DnaJ_homolog_subfam-C_membr-28"/>
</dbReference>
<evidence type="ECO:0000259" key="1">
    <source>
        <dbReference type="Pfam" id="PF09350"/>
    </source>
</evidence>
<dbReference type="EMBL" id="JBBGAZ010000006">
    <property type="protein sequence ID" value="MEJ5218946.1"/>
    <property type="molecule type" value="Genomic_DNA"/>
</dbReference>